<accession>A0ACB6QES9</accession>
<keyword evidence="2" id="KW-1185">Reference proteome</keyword>
<sequence>SFPWLFPFFLLFSFRSYFLLFFFERAPDYESFYFLGLSTSPRLTSHSFRIHLSYSQSPLT</sequence>
<evidence type="ECO:0000313" key="1">
    <source>
        <dbReference type="EMBL" id="KAF2465493.1"/>
    </source>
</evidence>
<comment type="caution">
    <text evidence="1">The sequence shown here is derived from an EMBL/GenBank/DDBJ whole genome shotgun (WGS) entry which is preliminary data.</text>
</comment>
<feature type="non-terminal residue" evidence="1">
    <location>
        <position position="1"/>
    </location>
</feature>
<evidence type="ECO:0000313" key="2">
    <source>
        <dbReference type="Proteomes" id="UP000799755"/>
    </source>
</evidence>
<name>A0ACB6QES9_9PLEO</name>
<reference evidence="1" key="1">
    <citation type="journal article" date="2020" name="Stud. Mycol.">
        <title>101 Dothideomycetes genomes: a test case for predicting lifestyles and emergence of pathogens.</title>
        <authorList>
            <person name="Haridas S."/>
            <person name="Albert R."/>
            <person name="Binder M."/>
            <person name="Bloem J."/>
            <person name="Labutti K."/>
            <person name="Salamov A."/>
            <person name="Andreopoulos B."/>
            <person name="Baker S."/>
            <person name="Barry K."/>
            <person name="Bills G."/>
            <person name="Bluhm B."/>
            <person name="Cannon C."/>
            <person name="Castanera R."/>
            <person name="Culley D."/>
            <person name="Daum C."/>
            <person name="Ezra D."/>
            <person name="Gonzalez J."/>
            <person name="Henrissat B."/>
            <person name="Kuo A."/>
            <person name="Liang C."/>
            <person name="Lipzen A."/>
            <person name="Lutzoni F."/>
            <person name="Magnuson J."/>
            <person name="Mondo S."/>
            <person name="Nolan M."/>
            <person name="Ohm R."/>
            <person name="Pangilinan J."/>
            <person name="Park H.-J."/>
            <person name="Ramirez L."/>
            <person name="Alfaro M."/>
            <person name="Sun H."/>
            <person name="Tritt A."/>
            <person name="Yoshinaga Y."/>
            <person name="Zwiers L.-H."/>
            <person name="Turgeon B."/>
            <person name="Goodwin S."/>
            <person name="Spatafora J."/>
            <person name="Crous P."/>
            <person name="Grigoriev I."/>
        </authorList>
    </citation>
    <scope>NUCLEOTIDE SEQUENCE</scope>
    <source>
        <strain evidence="1">ATCC 200398</strain>
    </source>
</reference>
<protein>
    <submittedName>
        <fullName evidence="1">Uncharacterized protein</fullName>
    </submittedName>
</protein>
<gene>
    <name evidence="1" type="ORF">BDR25DRAFT_346042</name>
</gene>
<dbReference type="EMBL" id="MU003529">
    <property type="protein sequence ID" value="KAF2465493.1"/>
    <property type="molecule type" value="Genomic_DNA"/>
</dbReference>
<organism evidence="1 2">
    <name type="scientific">Lindgomyces ingoldianus</name>
    <dbReference type="NCBI Taxonomy" id="673940"/>
    <lineage>
        <taxon>Eukaryota</taxon>
        <taxon>Fungi</taxon>
        <taxon>Dikarya</taxon>
        <taxon>Ascomycota</taxon>
        <taxon>Pezizomycotina</taxon>
        <taxon>Dothideomycetes</taxon>
        <taxon>Pleosporomycetidae</taxon>
        <taxon>Pleosporales</taxon>
        <taxon>Lindgomycetaceae</taxon>
        <taxon>Lindgomyces</taxon>
    </lineage>
</organism>
<proteinExistence type="predicted"/>
<dbReference type="Proteomes" id="UP000799755">
    <property type="component" value="Unassembled WGS sequence"/>
</dbReference>